<dbReference type="Pfam" id="PF00213">
    <property type="entry name" value="OSCP"/>
    <property type="match status" value="1"/>
</dbReference>
<dbReference type="GO" id="GO:0016020">
    <property type="term" value="C:membrane"/>
    <property type="evidence" value="ECO:0007669"/>
    <property type="project" value="UniProtKB-SubCell"/>
</dbReference>
<dbReference type="EMBL" id="NTHN01000655">
    <property type="protein sequence ID" value="PBD16533.1"/>
    <property type="molecule type" value="Genomic_DNA"/>
</dbReference>
<comment type="subcellular location">
    <subcellularLocation>
        <location evidence="1">Membrane</location>
    </subcellularLocation>
</comment>
<reference evidence="7" key="1">
    <citation type="submission" date="2017-09" db="EMBL/GenBank/DDBJ databases">
        <title>Yangia sp. SAOS 153D whole genome sequencing.</title>
        <authorList>
            <person name="Verma A."/>
            <person name="Krishnamurthi S."/>
        </authorList>
    </citation>
    <scope>NUCLEOTIDE SEQUENCE [LARGE SCALE GENOMIC DNA]</scope>
    <source>
        <strain evidence="7">SAOS 153D</strain>
    </source>
</reference>
<evidence type="ECO:0000256" key="4">
    <source>
        <dbReference type="ARBA" id="ARBA00023065"/>
    </source>
</evidence>
<sequence length="71" mass="7876">MPVRAAQALSPEEAGLLKSRLAEVLGREIEIALTTDPSLIAGLELDAPHAVVRNHFRADLDRIRQELLRHD</sequence>
<evidence type="ECO:0000256" key="5">
    <source>
        <dbReference type="ARBA" id="ARBA00023136"/>
    </source>
</evidence>
<accession>A0A2A3JMX8</accession>
<proteinExistence type="predicted"/>
<dbReference type="InterPro" id="IPR000711">
    <property type="entry name" value="ATPase_OSCP/dsu"/>
</dbReference>
<evidence type="ECO:0000256" key="2">
    <source>
        <dbReference type="ARBA" id="ARBA00022448"/>
    </source>
</evidence>
<comment type="caution">
    <text evidence="7">The sequence shown here is derived from an EMBL/GenBank/DDBJ whole genome shotgun (WGS) entry which is preliminary data.</text>
</comment>
<keyword evidence="3" id="KW-0375">Hydrogen ion transport</keyword>
<dbReference type="GO" id="GO:0046933">
    <property type="term" value="F:proton-transporting ATP synthase activity, rotational mechanism"/>
    <property type="evidence" value="ECO:0007669"/>
    <property type="project" value="InterPro"/>
</dbReference>
<name>A0A2A3JMX8_9RHOB</name>
<organism evidence="7">
    <name type="scientific">Alloyangia mangrovi</name>
    <dbReference type="NCBI Taxonomy" id="1779329"/>
    <lineage>
        <taxon>Bacteria</taxon>
        <taxon>Pseudomonadati</taxon>
        <taxon>Pseudomonadota</taxon>
        <taxon>Alphaproteobacteria</taxon>
        <taxon>Rhodobacterales</taxon>
        <taxon>Roseobacteraceae</taxon>
        <taxon>Alloyangia</taxon>
    </lineage>
</organism>
<keyword evidence="2" id="KW-0813">Transport</keyword>
<evidence type="ECO:0000256" key="1">
    <source>
        <dbReference type="ARBA" id="ARBA00004370"/>
    </source>
</evidence>
<gene>
    <name evidence="7" type="ORF">CLG85_25120</name>
</gene>
<evidence type="ECO:0000256" key="6">
    <source>
        <dbReference type="ARBA" id="ARBA00023310"/>
    </source>
</evidence>
<evidence type="ECO:0000256" key="3">
    <source>
        <dbReference type="ARBA" id="ARBA00022781"/>
    </source>
</evidence>
<protein>
    <submittedName>
        <fullName evidence="7">Uncharacterized protein</fullName>
    </submittedName>
</protein>
<keyword evidence="5" id="KW-0472">Membrane</keyword>
<keyword evidence="4" id="KW-0406">Ion transport</keyword>
<dbReference type="AlphaFoldDB" id="A0A2A3JMX8"/>
<keyword evidence="6" id="KW-0066">ATP synthesis</keyword>
<evidence type="ECO:0000313" key="7">
    <source>
        <dbReference type="EMBL" id="PBD16533.1"/>
    </source>
</evidence>